<dbReference type="EMBL" id="SMCR01000001">
    <property type="protein sequence ID" value="TCW00307.1"/>
    <property type="molecule type" value="Genomic_DNA"/>
</dbReference>
<gene>
    <name evidence="1" type="ORF">EDC52_101656</name>
</gene>
<dbReference type="AlphaFoldDB" id="A0A4R3Z514"/>
<name>A0A4R3Z514_9GAMM</name>
<dbReference type="RefSeq" id="WP_165911639.1">
    <property type="nucleotide sequence ID" value="NZ_SMCR01000001.1"/>
</dbReference>
<sequence length="46" mass="4788">MITRLSRVNSIGSLIALGMLTANCGGCAADLATLEALYRQFGKAKS</sequence>
<keyword evidence="2" id="KW-1185">Reference proteome</keyword>
<accession>A0A4R3Z514</accession>
<comment type="caution">
    <text evidence="1">The sequence shown here is derived from an EMBL/GenBank/DDBJ whole genome shotgun (WGS) entry which is preliminary data.</text>
</comment>
<evidence type="ECO:0000313" key="1">
    <source>
        <dbReference type="EMBL" id="TCW00307.1"/>
    </source>
</evidence>
<proteinExistence type="predicted"/>
<evidence type="ECO:0000313" key="2">
    <source>
        <dbReference type="Proteomes" id="UP000295719"/>
    </source>
</evidence>
<reference evidence="1 2" key="1">
    <citation type="submission" date="2019-03" db="EMBL/GenBank/DDBJ databases">
        <title>Genomic Encyclopedia of Type Strains, Phase IV (KMG-IV): sequencing the most valuable type-strain genomes for metagenomic binning, comparative biology and taxonomic classification.</title>
        <authorList>
            <person name="Goeker M."/>
        </authorList>
    </citation>
    <scope>NUCLEOTIDE SEQUENCE [LARGE SCALE GENOMIC DNA]</scope>
    <source>
        <strain evidence="1 2">DSM 19580</strain>
    </source>
</reference>
<organism evidence="1 2">
    <name type="scientific">Biostraticola tofi</name>
    <dbReference type="NCBI Taxonomy" id="466109"/>
    <lineage>
        <taxon>Bacteria</taxon>
        <taxon>Pseudomonadati</taxon>
        <taxon>Pseudomonadota</taxon>
        <taxon>Gammaproteobacteria</taxon>
        <taxon>Enterobacterales</taxon>
        <taxon>Bruguierivoracaceae</taxon>
        <taxon>Biostraticola</taxon>
    </lineage>
</organism>
<dbReference type="Proteomes" id="UP000295719">
    <property type="component" value="Unassembled WGS sequence"/>
</dbReference>
<protein>
    <submittedName>
        <fullName evidence="1">Uncharacterized protein</fullName>
    </submittedName>
</protein>